<name>Q9EMG4_AMEPV</name>
<accession>Q9EMG4</accession>
<proteinExistence type="predicted"/>
<protein>
    <submittedName>
        <fullName evidence="1">AMV242</fullName>
    </submittedName>
</protein>
<organism evidence="1 2">
    <name type="scientific">Amsacta moorei entomopoxvirus</name>
    <name type="common">AmEPV</name>
    <dbReference type="NCBI Taxonomy" id="28321"/>
    <lineage>
        <taxon>Viruses</taxon>
        <taxon>Varidnaviria</taxon>
        <taxon>Bamfordvirae</taxon>
        <taxon>Nucleocytoviricota</taxon>
        <taxon>Pokkesviricetes</taxon>
        <taxon>Chitovirales</taxon>
        <taxon>Poxviridae</taxon>
        <taxon>Entomopoxvirinae</taxon>
        <taxon>Betaentomopoxvirus</taxon>
    </lineage>
</organism>
<sequence length="110" mass="12913">MFIDNLNNNMYYLITPIVRILIHTNNNSNKILKTKPVSDNDYEILKYSSFVEDNTLIINENYINSFTCCKYKIYKITNKNNNGISYKNLPTLYCSNITCLNNKLQNIINK</sequence>
<dbReference type="Proteomes" id="UP000000872">
    <property type="component" value="Segment"/>
</dbReference>
<dbReference type="RefSeq" id="NP_065024.1">
    <property type="nucleotide sequence ID" value="NC_002520.1"/>
</dbReference>
<organismHost>
    <name type="scientific">Amsacta</name>
    <dbReference type="NCBI Taxonomy" id="340055"/>
</organismHost>
<dbReference type="KEGG" id="vg:1494832"/>
<dbReference type="EMBL" id="AF250284">
    <property type="protein sequence ID" value="AAG02948.1"/>
    <property type="molecule type" value="Genomic_DNA"/>
</dbReference>
<reference evidence="1 2" key="1">
    <citation type="journal article" date="2000" name="Virology">
        <title>Complete genomic sequence of the Amsacta moorei entomopoxvirus: analysis and comparison with other poxviruses.</title>
        <authorList>
            <person name="Bawden A.L."/>
            <person name="Glassberg K.J."/>
            <person name="Diggans J."/>
            <person name="Shaw R."/>
            <person name="Farmerie W."/>
            <person name="Moyer R.W."/>
        </authorList>
    </citation>
    <scope>NUCLEOTIDE SEQUENCE [LARGE SCALE GENOMIC DNA]</scope>
</reference>
<keyword evidence="2" id="KW-1185">Reference proteome</keyword>
<evidence type="ECO:0000313" key="1">
    <source>
        <dbReference type="EMBL" id="AAG02948.1"/>
    </source>
</evidence>
<dbReference type="GeneID" id="1494832"/>
<gene>
    <name evidence="1" type="primary">AMV242</name>
</gene>
<evidence type="ECO:0000313" key="2">
    <source>
        <dbReference type="Proteomes" id="UP000000872"/>
    </source>
</evidence>